<evidence type="ECO:0000313" key="3">
    <source>
        <dbReference type="Proteomes" id="UP000662770"/>
    </source>
</evidence>
<dbReference type="SUPFAM" id="SSF52833">
    <property type="entry name" value="Thioredoxin-like"/>
    <property type="match status" value="1"/>
</dbReference>
<keyword evidence="3" id="KW-1185">Reference proteome</keyword>
<evidence type="ECO:0000313" key="2">
    <source>
        <dbReference type="EMBL" id="QSX34560.1"/>
    </source>
</evidence>
<reference evidence="2 3" key="1">
    <citation type="submission" date="2021-03" db="EMBL/GenBank/DDBJ databases">
        <title>Novel species identification of genus Shewanella.</title>
        <authorList>
            <person name="Liu G."/>
            <person name="Zhang Q."/>
        </authorList>
    </citation>
    <scope>NUCLEOTIDE SEQUENCE [LARGE SCALE GENOMIC DNA]</scope>
    <source>
        <strain evidence="2 3">FJAT-51800</strain>
    </source>
</reference>
<name>A0ABX7QUG4_9GAMM</name>
<dbReference type="Gene3D" id="3.40.30.10">
    <property type="entry name" value="Glutaredoxin"/>
    <property type="match status" value="1"/>
</dbReference>
<dbReference type="PANTHER" id="PTHR35891">
    <property type="entry name" value="THIOL:DISULFIDE INTERCHANGE PROTEIN DSBA"/>
    <property type="match status" value="1"/>
</dbReference>
<keyword evidence="1" id="KW-0732">Signal</keyword>
<accession>A0ABX7QUG4</accession>
<sequence>MMKRGFMWLASAMLAMLAMSGLAQADDEFKAGTDYTVLEQQIKDPDTKGPYLLEYLWLGCSHCQAMNPLVKAFEESHPKVSIVRRPAVGNDRWVFDAHVFYALFSMGHGDLIYDIMEYYRSLARSERRLPDLADVKGYIASKGIDPQQFEKMMDSDENLARLSVAYRDQQSFGLKGVPVFLVSGKYQIRFEALSKAKDPQTRFTALVEYLLKQS</sequence>
<evidence type="ECO:0008006" key="4">
    <source>
        <dbReference type="Google" id="ProtNLM"/>
    </source>
</evidence>
<feature type="signal peptide" evidence="1">
    <location>
        <begin position="1"/>
        <end position="25"/>
    </location>
</feature>
<dbReference type="Proteomes" id="UP000662770">
    <property type="component" value="Chromosome"/>
</dbReference>
<dbReference type="EMBL" id="CP071503">
    <property type="protein sequence ID" value="QSX34560.1"/>
    <property type="molecule type" value="Genomic_DNA"/>
</dbReference>
<dbReference type="InterPro" id="IPR050824">
    <property type="entry name" value="Thiol_disulfide_DsbA"/>
</dbReference>
<evidence type="ECO:0000256" key="1">
    <source>
        <dbReference type="SAM" id="SignalP"/>
    </source>
</evidence>
<dbReference type="PANTHER" id="PTHR35891:SF2">
    <property type="entry name" value="THIOL:DISULFIDE INTERCHANGE PROTEIN DSBA"/>
    <property type="match status" value="1"/>
</dbReference>
<feature type="chain" id="PRO_5046837957" description="Thiol:disulfide interchange protein" evidence="1">
    <location>
        <begin position="26"/>
        <end position="214"/>
    </location>
</feature>
<organism evidence="2 3">
    <name type="scientific">Shewanella avicenniae</name>
    <dbReference type="NCBI Taxonomy" id="2814294"/>
    <lineage>
        <taxon>Bacteria</taxon>
        <taxon>Pseudomonadati</taxon>
        <taxon>Pseudomonadota</taxon>
        <taxon>Gammaproteobacteria</taxon>
        <taxon>Alteromonadales</taxon>
        <taxon>Shewanellaceae</taxon>
        <taxon>Shewanella</taxon>
    </lineage>
</organism>
<protein>
    <recommendedName>
        <fullName evidence="4">Thiol:disulfide interchange protein</fullName>
    </recommendedName>
</protein>
<gene>
    <name evidence="2" type="ORF">JYB87_04735</name>
</gene>
<proteinExistence type="predicted"/>
<dbReference type="RefSeq" id="WP_207355760.1">
    <property type="nucleotide sequence ID" value="NZ_CP071503.1"/>
</dbReference>
<dbReference type="InterPro" id="IPR036249">
    <property type="entry name" value="Thioredoxin-like_sf"/>
</dbReference>